<dbReference type="Pfam" id="PF00854">
    <property type="entry name" value="PTR2"/>
    <property type="match status" value="1"/>
</dbReference>
<dbReference type="GO" id="GO:0016020">
    <property type="term" value="C:membrane"/>
    <property type="evidence" value="ECO:0007669"/>
    <property type="project" value="UniProtKB-SubCell"/>
</dbReference>
<keyword evidence="4 5" id="KW-0472">Membrane</keyword>
<dbReference type="Gene3D" id="1.20.1250.20">
    <property type="entry name" value="MFS general substrate transporter like domains"/>
    <property type="match status" value="1"/>
</dbReference>
<keyword evidence="2 5" id="KW-0812">Transmembrane</keyword>
<proteinExistence type="predicted"/>
<comment type="caution">
    <text evidence="6">The sequence shown here is derived from an EMBL/GenBank/DDBJ whole genome shotgun (WGS) entry which is preliminary data.</text>
</comment>
<organism evidence="6 7">
    <name type="scientific">Diaporthe helianthi</name>
    <dbReference type="NCBI Taxonomy" id="158607"/>
    <lineage>
        <taxon>Eukaryota</taxon>
        <taxon>Fungi</taxon>
        <taxon>Dikarya</taxon>
        <taxon>Ascomycota</taxon>
        <taxon>Pezizomycotina</taxon>
        <taxon>Sordariomycetes</taxon>
        <taxon>Sordariomycetidae</taxon>
        <taxon>Diaporthales</taxon>
        <taxon>Diaporthaceae</taxon>
        <taxon>Diaporthe</taxon>
    </lineage>
</organism>
<keyword evidence="3 5" id="KW-1133">Transmembrane helix</keyword>
<feature type="transmembrane region" description="Helical" evidence="5">
    <location>
        <begin position="12"/>
        <end position="32"/>
    </location>
</feature>
<accession>A0A2P5HGG1</accession>
<dbReference type="AlphaFoldDB" id="A0A2P5HGG1"/>
<dbReference type="GO" id="GO:0022857">
    <property type="term" value="F:transmembrane transporter activity"/>
    <property type="evidence" value="ECO:0007669"/>
    <property type="project" value="InterPro"/>
</dbReference>
<evidence type="ECO:0000256" key="4">
    <source>
        <dbReference type="ARBA" id="ARBA00023136"/>
    </source>
</evidence>
<protein>
    <submittedName>
        <fullName evidence="6">POT family protein</fullName>
    </submittedName>
</protein>
<feature type="transmembrane region" description="Helical" evidence="5">
    <location>
        <begin position="38"/>
        <end position="61"/>
    </location>
</feature>
<name>A0A2P5HGG1_DIAHE</name>
<evidence type="ECO:0000313" key="6">
    <source>
        <dbReference type="EMBL" id="POS69336.1"/>
    </source>
</evidence>
<dbReference type="Proteomes" id="UP000094444">
    <property type="component" value="Unassembled WGS sequence"/>
</dbReference>
<evidence type="ECO:0000256" key="1">
    <source>
        <dbReference type="ARBA" id="ARBA00004141"/>
    </source>
</evidence>
<dbReference type="InParanoid" id="A0A2P5HGG1"/>
<evidence type="ECO:0000256" key="2">
    <source>
        <dbReference type="ARBA" id="ARBA00022692"/>
    </source>
</evidence>
<feature type="transmembrane region" description="Helical" evidence="5">
    <location>
        <begin position="82"/>
        <end position="100"/>
    </location>
</feature>
<dbReference type="EMBL" id="MAVT02002395">
    <property type="protein sequence ID" value="POS69336.1"/>
    <property type="molecule type" value="Genomic_DNA"/>
</dbReference>
<sequence length="150" mass="16257">MGILFLPITRISFGFLAMSGAIALAAGLQSLVDTSPAGSISFLSLFPIYVLTAIAEILAFVSSMEYAYTKAPRSMKSLIASINLFLCAMGSVLGLAISPTSTKSRILAQFASLSGIMFLLAIVYYALFSNYNKEEGKMNRMEREVDQDDR</sequence>
<dbReference type="InterPro" id="IPR000109">
    <property type="entry name" value="POT_fam"/>
</dbReference>
<comment type="subcellular location">
    <subcellularLocation>
        <location evidence="1">Membrane</location>
        <topology evidence="1">Multi-pass membrane protein</topology>
    </subcellularLocation>
</comment>
<feature type="transmembrane region" description="Helical" evidence="5">
    <location>
        <begin position="106"/>
        <end position="128"/>
    </location>
</feature>
<gene>
    <name evidence="6" type="ORF">DHEL01_v212270</name>
</gene>
<dbReference type="SUPFAM" id="SSF103473">
    <property type="entry name" value="MFS general substrate transporter"/>
    <property type="match status" value="1"/>
</dbReference>
<evidence type="ECO:0000256" key="5">
    <source>
        <dbReference type="SAM" id="Phobius"/>
    </source>
</evidence>
<dbReference type="InterPro" id="IPR036259">
    <property type="entry name" value="MFS_trans_sf"/>
</dbReference>
<dbReference type="OrthoDB" id="8904098at2759"/>
<keyword evidence="7" id="KW-1185">Reference proteome</keyword>
<evidence type="ECO:0000313" key="7">
    <source>
        <dbReference type="Proteomes" id="UP000094444"/>
    </source>
</evidence>
<evidence type="ECO:0000256" key="3">
    <source>
        <dbReference type="ARBA" id="ARBA00022989"/>
    </source>
</evidence>
<reference evidence="6" key="1">
    <citation type="submission" date="2017-09" db="EMBL/GenBank/DDBJ databases">
        <title>Polyketide synthases of a Diaporthe helianthi virulent isolate.</title>
        <authorList>
            <person name="Baroncelli R."/>
        </authorList>
    </citation>
    <scope>NUCLEOTIDE SEQUENCE [LARGE SCALE GENOMIC DNA]</scope>
    <source>
        <strain evidence="6">7/96</strain>
    </source>
</reference>
<dbReference type="STRING" id="158607.A0A2P5HGG1"/>